<keyword evidence="1" id="KW-0175">Coiled coil</keyword>
<feature type="coiled-coil region" evidence="1">
    <location>
        <begin position="39"/>
        <end position="73"/>
    </location>
</feature>
<evidence type="ECO:0000256" key="1">
    <source>
        <dbReference type="SAM" id="Coils"/>
    </source>
</evidence>
<keyword evidence="4" id="KW-1185">Reference proteome</keyword>
<dbReference type="Proteomes" id="UP000053732">
    <property type="component" value="Unassembled WGS sequence"/>
</dbReference>
<evidence type="ECO:0000256" key="2">
    <source>
        <dbReference type="SAM" id="MobiDB-lite"/>
    </source>
</evidence>
<accession>A0A0G4PYY2</accession>
<organism evidence="3 4">
    <name type="scientific">Penicillium camemberti (strain FM 013)</name>
    <dbReference type="NCBI Taxonomy" id="1429867"/>
    <lineage>
        <taxon>Eukaryota</taxon>
        <taxon>Fungi</taxon>
        <taxon>Dikarya</taxon>
        <taxon>Ascomycota</taxon>
        <taxon>Pezizomycotina</taxon>
        <taxon>Eurotiomycetes</taxon>
        <taxon>Eurotiomycetidae</taxon>
        <taxon>Eurotiales</taxon>
        <taxon>Aspergillaceae</taxon>
        <taxon>Penicillium</taxon>
    </lineage>
</organism>
<evidence type="ECO:0000313" key="4">
    <source>
        <dbReference type="Proteomes" id="UP000053732"/>
    </source>
</evidence>
<gene>
    <name evidence="3" type="ORF">PCAMFM013_S127g000002</name>
</gene>
<reference evidence="3 4" key="1">
    <citation type="journal article" date="2014" name="Nat. Commun.">
        <title>Multiple recent horizontal transfers of a large genomic region in cheese making fungi.</title>
        <authorList>
            <person name="Cheeseman K."/>
            <person name="Ropars J."/>
            <person name="Renault P."/>
            <person name="Dupont J."/>
            <person name="Gouzy J."/>
            <person name="Branca A."/>
            <person name="Abraham A.L."/>
            <person name="Ceppi M."/>
            <person name="Conseiller E."/>
            <person name="Debuchy R."/>
            <person name="Malagnac F."/>
            <person name="Goarin A."/>
            <person name="Silar P."/>
            <person name="Lacoste S."/>
            <person name="Sallet E."/>
            <person name="Bensimon A."/>
            <person name="Giraud T."/>
            <person name="Brygoo Y."/>
        </authorList>
    </citation>
    <scope>NUCLEOTIDE SEQUENCE [LARGE SCALE GENOMIC DNA]</scope>
    <source>
        <strain evidence="4">FM 013</strain>
    </source>
</reference>
<dbReference type="EMBL" id="HG793258">
    <property type="protein sequence ID" value="CRL31347.1"/>
    <property type="molecule type" value="Genomic_DNA"/>
</dbReference>
<name>A0A0G4PYY2_PENC3</name>
<proteinExistence type="predicted"/>
<feature type="compositionally biased region" description="Polar residues" evidence="2">
    <location>
        <begin position="134"/>
        <end position="143"/>
    </location>
</feature>
<sequence>MDGPGLHEEMKAAETFMASHSPSEDAFDEVPGKAHRRFRAKAKVREQEREKKLELQEEQIGLLEKQVGLLKEQIEEGRNTKQCLRELGEQLQKATDDNERRNVRVTRLEESLRIIEARSEAPQGALELPYDYSTGLNPASKESSVGGVTPGYGTNH</sequence>
<evidence type="ECO:0000313" key="3">
    <source>
        <dbReference type="EMBL" id="CRL31347.1"/>
    </source>
</evidence>
<protein>
    <submittedName>
        <fullName evidence="3">Str. FM013</fullName>
    </submittedName>
</protein>
<feature type="region of interest" description="Disordered" evidence="2">
    <location>
        <begin position="134"/>
        <end position="156"/>
    </location>
</feature>
<dbReference type="AlphaFoldDB" id="A0A0G4PYY2"/>